<feature type="compositionally biased region" description="Pro residues" evidence="1">
    <location>
        <begin position="729"/>
        <end position="746"/>
    </location>
</feature>
<gene>
    <name evidence="3" type="ORF">VaNZ11_007752</name>
</gene>
<feature type="compositionally biased region" description="Pro residues" evidence="1">
    <location>
        <begin position="623"/>
        <end position="634"/>
    </location>
</feature>
<feature type="compositionally biased region" description="Pro residues" evidence="1">
    <location>
        <begin position="642"/>
        <end position="658"/>
    </location>
</feature>
<reference evidence="3 4" key="1">
    <citation type="journal article" date="2023" name="IScience">
        <title>Expanded male sex-determining region conserved during the evolution of homothallism in the green alga Volvox.</title>
        <authorList>
            <person name="Yamamoto K."/>
            <person name="Matsuzaki R."/>
            <person name="Mahakham W."/>
            <person name="Heman W."/>
            <person name="Sekimoto H."/>
            <person name="Kawachi M."/>
            <person name="Minakuchi Y."/>
            <person name="Toyoda A."/>
            <person name="Nozaki H."/>
        </authorList>
    </citation>
    <scope>NUCLEOTIDE SEQUENCE [LARGE SCALE GENOMIC DNA]</scope>
    <source>
        <strain evidence="3 4">NIES-4468</strain>
    </source>
</reference>
<dbReference type="Pfam" id="PF05548">
    <property type="entry name" value="Peptidase_M11"/>
    <property type="match status" value="1"/>
</dbReference>
<feature type="compositionally biased region" description="Pro residues" evidence="1">
    <location>
        <begin position="670"/>
        <end position="681"/>
    </location>
</feature>
<feature type="region of interest" description="Disordered" evidence="1">
    <location>
        <begin position="594"/>
        <end position="746"/>
    </location>
</feature>
<comment type="caution">
    <text evidence="3">The sequence shown here is derived from an EMBL/GenBank/DDBJ whole genome shotgun (WGS) entry which is preliminary data.</text>
</comment>
<dbReference type="InterPro" id="IPR008752">
    <property type="entry name" value="Peptidase_M11"/>
</dbReference>
<evidence type="ECO:0000313" key="4">
    <source>
        <dbReference type="Proteomes" id="UP001165090"/>
    </source>
</evidence>
<evidence type="ECO:0000256" key="1">
    <source>
        <dbReference type="SAM" id="MobiDB-lite"/>
    </source>
</evidence>
<keyword evidence="4" id="KW-1185">Reference proteome</keyword>
<evidence type="ECO:0000259" key="2">
    <source>
        <dbReference type="Pfam" id="PF05548"/>
    </source>
</evidence>
<feature type="domain" description="Peptidase M11 gametolysin" evidence="2">
    <location>
        <begin position="194"/>
        <end position="495"/>
    </location>
</feature>
<protein>
    <recommendedName>
        <fullName evidence="2">Peptidase M11 gametolysin domain-containing protein</fullName>
    </recommendedName>
</protein>
<dbReference type="EMBL" id="BSDZ01000019">
    <property type="protein sequence ID" value="GLI64477.1"/>
    <property type="molecule type" value="Genomic_DNA"/>
</dbReference>
<dbReference type="PRINTS" id="PR01217">
    <property type="entry name" value="PRICHEXTENSN"/>
</dbReference>
<dbReference type="Proteomes" id="UP001165090">
    <property type="component" value="Unassembled WGS sequence"/>
</dbReference>
<name>A0ABQ5S579_9CHLO</name>
<accession>A0ABQ5S579</accession>
<sequence length="746" mass="80502">MVLRLYCSNLALVCAKIGLLCVLTVLTAARSERYITAVGTVAIMSAFGRPPPPDEKPLSPASTLDESPADNWHVATTVNTDLVELRCPELRNPATGFLMSDPNCKVPLRRLMRGSQAVAAFQRENKVLTGDKFKAVFDIIDKNTVKAPTLNSTRRQLPATTVGIPQLRPGSFRLLERGDQKEMYTGAPIQLRAVVYLLDFCGWKNPFRSAEEFRKYIFNEPGSVEGNLQNFYQTCSFNKTLWDPSSVVVLGPFTVDCKGVYIRGIFSTAFDASTRCGPGEQASWVYAAESQAQKVATKGSVLEAVLQYPTRRRVLVVLPAEAKCGFAGLADVACSSITCRSYIKGTSAAEVSVLFHELQHNIGLSHAHRGFEEYGDPSDPMGMSMRGSQAVRCHNAPYNWRIGWATTVPNGNLTAGNFTLASNRIRLTIPGSGFTDANMVIVNLGRAAHEAPLRSIQYFLSYRVRNETLGGYDRGLPSSYSQKVLIHTYDGTFSERDFNRSDFIDAGPRFLQKDPAFPAGDVWTGPFTPFNSTSGLGGGLRIKVVSVGPSSAVVEVCRMYSQTEGKPGSAECDSNLDRDCDGLLAAVDPDCIGTWDSDSSTSQRPASQLPGAMEGQAGQAVSSPPPARSPPSSPSPVRSTRPPSPRSPPPRSRSPPPRAVGLGRLGPSHSPHPPVPPPSPSPQAMALPLSHPSPTPPSPIPQPSPPRTQPSSLPQPPRPMLPSSLPRPQRSPPSSTAPPLPRFPQP</sequence>
<feature type="compositionally biased region" description="Pro residues" evidence="1">
    <location>
        <begin position="691"/>
        <end position="720"/>
    </location>
</feature>
<evidence type="ECO:0000313" key="3">
    <source>
        <dbReference type="EMBL" id="GLI64477.1"/>
    </source>
</evidence>
<feature type="region of interest" description="Disordered" evidence="1">
    <location>
        <begin position="49"/>
        <end position="69"/>
    </location>
</feature>
<organism evidence="3 4">
    <name type="scientific">Volvox africanus</name>
    <dbReference type="NCBI Taxonomy" id="51714"/>
    <lineage>
        <taxon>Eukaryota</taxon>
        <taxon>Viridiplantae</taxon>
        <taxon>Chlorophyta</taxon>
        <taxon>core chlorophytes</taxon>
        <taxon>Chlorophyceae</taxon>
        <taxon>CS clade</taxon>
        <taxon>Chlamydomonadales</taxon>
        <taxon>Volvocaceae</taxon>
        <taxon>Volvox</taxon>
    </lineage>
</organism>
<proteinExistence type="predicted"/>
<feature type="compositionally biased region" description="Polar residues" evidence="1">
    <location>
        <begin position="596"/>
        <end position="606"/>
    </location>
</feature>